<name>A0ABS8WE38_9GAMM</name>
<proteinExistence type="predicted"/>
<dbReference type="InterPro" id="IPR011089">
    <property type="entry name" value="GmrSD_C"/>
</dbReference>
<keyword evidence="3" id="KW-0540">Nuclease</keyword>
<evidence type="ECO:0000313" key="4">
    <source>
        <dbReference type="Proteomes" id="UP001201273"/>
    </source>
</evidence>
<feature type="coiled-coil region" evidence="1">
    <location>
        <begin position="57"/>
        <end position="84"/>
    </location>
</feature>
<keyword evidence="4" id="KW-1185">Reference proteome</keyword>
<dbReference type="EMBL" id="JAIMJA010000040">
    <property type="protein sequence ID" value="MCE2597314.1"/>
    <property type="molecule type" value="Genomic_DNA"/>
</dbReference>
<gene>
    <name evidence="3" type="ORF">K6Y31_21305</name>
</gene>
<feature type="domain" description="GmrSD restriction endonucleases C-terminal" evidence="2">
    <location>
        <begin position="127"/>
        <end position="219"/>
    </location>
</feature>
<dbReference type="GO" id="GO:0004519">
    <property type="term" value="F:endonuclease activity"/>
    <property type="evidence" value="ECO:0007669"/>
    <property type="project" value="UniProtKB-KW"/>
</dbReference>
<keyword evidence="3" id="KW-0255">Endonuclease</keyword>
<evidence type="ECO:0000256" key="1">
    <source>
        <dbReference type="SAM" id="Coils"/>
    </source>
</evidence>
<dbReference type="Pfam" id="PF07510">
    <property type="entry name" value="GmrSD_C"/>
    <property type="match status" value="1"/>
</dbReference>
<sequence length="245" mass="28328">MFISARHFNQINMFIRRFSQTLFLFATAFSFCTQLAIAHPGGVDKYGGHTSSKTGKYHCHTEKCKRAQLQVENATQEARREKRQFSSVYNRDDWDHWLDKDRDCINTRHEVLASSSLKPAKMSPDGCYVSNGVWYDPYSGNKYTRPSDLDIDHIIPLAWAHRHGGASWSKSKKALFANDYENLLAVDDGLNQSKSAKGPDRWMPPNKDYHCEYLSHWKYLIEKYSLSYSDKGARKFNKLYSSCKS</sequence>
<accession>A0ABS8WE38</accession>
<organism evidence="3 4">
    <name type="scientific">Motilimonas cestriensis</name>
    <dbReference type="NCBI Taxonomy" id="2742685"/>
    <lineage>
        <taxon>Bacteria</taxon>
        <taxon>Pseudomonadati</taxon>
        <taxon>Pseudomonadota</taxon>
        <taxon>Gammaproteobacteria</taxon>
        <taxon>Alteromonadales</taxon>
        <taxon>Alteromonadales genera incertae sedis</taxon>
        <taxon>Motilimonas</taxon>
    </lineage>
</organism>
<evidence type="ECO:0000259" key="2">
    <source>
        <dbReference type="Pfam" id="PF07510"/>
    </source>
</evidence>
<dbReference type="Proteomes" id="UP001201273">
    <property type="component" value="Unassembled WGS sequence"/>
</dbReference>
<keyword evidence="1" id="KW-0175">Coiled coil</keyword>
<dbReference type="RefSeq" id="WP_014611282.1">
    <property type="nucleotide sequence ID" value="NZ_JAIMJA010000040.1"/>
</dbReference>
<reference evidence="3 4" key="1">
    <citation type="journal article" date="2022" name="Environ. Microbiol. Rep.">
        <title>Eco-phylogenetic analyses reveal divergent evolution of vitamin B12 metabolism in the marine bacterial family 'Psychromonadaceae'.</title>
        <authorList>
            <person name="Jin X."/>
            <person name="Yang Y."/>
            <person name="Cao H."/>
            <person name="Gao B."/>
            <person name="Zhao Z."/>
        </authorList>
    </citation>
    <scope>NUCLEOTIDE SEQUENCE [LARGE SCALE GENOMIC DNA]</scope>
    <source>
        <strain evidence="3 4">MKS20</strain>
    </source>
</reference>
<keyword evidence="3" id="KW-0378">Hydrolase</keyword>
<protein>
    <submittedName>
        <fullName evidence="3">HNH endonuclease</fullName>
    </submittedName>
</protein>
<evidence type="ECO:0000313" key="3">
    <source>
        <dbReference type="EMBL" id="MCE2597314.1"/>
    </source>
</evidence>
<dbReference type="PANTHER" id="PTHR24094">
    <property type="entry name" value="SECRETED PROTEIN"/>
    <property type="match status" value="1"/>
</dbReference>
<dbReference type="InterPro" id="IPR047773">
    <property type="entry name" value="YHYH_dom_bact"/>
</dbReference>
<comment type="caution">
    <text evidence="3">The sequence shown here is derived from an EMBL/GenBank/DDBJ whole genome shotgun (WGS) entry which is preliminary data.</text>
</comment>
<dbReference type="NCBIfam" id="NF033223">
    <property type="entry name" value="YHYH_alt"/>
    <property type="match status" value="1"/>
</dbReference>
<dbReference type="PANTHER" id="PTHR24094:SF15">
    <property type="entry name" value="AMP-DEPENDENT SYNTHETASE_LIGASE DOMAIN-CONTAINING PROTEIN-RELATED"/>
    <property type="match status" value="1"/>
</dbReference>
<dbReference type="Gene3D" id="1.10.30.50">
    <property type="match status" value="1"/>
</dbReference>